<dbReference type="GO" id="GO:0010181">
    <property type="term" value="F:FMN binding"/>
    <property type="evidence" value="ECO:0007669"/>
    <property type="project" value="TreeGrafter"/>
</dbReference>
<dbReference type="InterPro" id="IPR050712">
    <property type="entry name" value="NAD(P)H-dep_reductase"/>
</dbReference>
<dbReference type="Proteomes" id="UP001333818">
    <property type="component" value="Unassembled WGS sequence"/>
</dbReference>
<dbReference type="Pfam" id="PF03358">
    <property type="entry name" value="FMN_red"/>
    <property type="match status" value="1"/>
</dbReference>
<gene>
    <name evidence="2" type="ORF">V2H45_03700</name>
</gene>
<accession>A0AAW9PTG0</accession>
<protein>
    <submittedName>
        <fullName evidence="2">NADPH-dependent FMN reductase</fullName>
        <ecNumber evidence="2">1.-.-.-</ecNumber>
    </submittedName>
</protein>
<evidence type="ECO:0000313" key="2">
    <source>
        <dbReference type="EMBL" id="MEE3715847.1"/>
    </source>
</evidence>
<proteinExistence type="predicted"/>
<dbReference type="RefSeq" id="WP_330482271.1">
    <property type="nucleotide sequence ID" value="NZ_JAZBJZ010000008.1"/>
</dbReference>
<evidence type="ECO:0000313" key="3">
    <source>
        <dbReference type="Proteomes" id="UP001333818"/>
    </source>
</evidence>
<dbReference type="EMBL" id="JAZBJZ010000008">
    <property type="protein sequence ID" value="MEE3715847.1"/>
    <property type="molecule type" value="Genomic_DNA"/>
</dbReference>
<keyword evidence="3" id="KW-1185">Reference proteome</keyword>
<keyword evidence="2" id="KW-0560">Oxidoreductase</keyword>
<organism evidence="2 3">
    <name type="scientific">Tumidithrix elongata BACA0141</name>
    <dbReference type="NCBI Taxonomy" id="2716417"/>
    <lineage>
        <taxon>Bacteria</taxon>
        <taxon>Bacillati</taxon>
        <taxon>Cyanobacteriota</taxon>
        <taxon>Cyanophyceae</taxon>
        <taxon>Pseudanabaenales</taxon>
        <taxon>Pseudanabaenaceae</taxon>
        <taxon>Tumidithrix</taxon>
        <taxon>Tumidithrix elongata</taxon>
    </lineage>
</organism>
<dbReference type="InterPro" id="IPR005025">
    <property type="entry name" value="FMN_Rdtase-like_dom"/>
</dbReference>
<dbReference type="PANTHER" id="PTHR30543">
    <property type="entry name" value="CHROMATE REDUCTASE"/>
    <property type="match status" value="1"/>
</dbReference>
<name>A0AAW9PTG0_9CYAN</name>
<dbReference type="InterPro" id="IPR029039">
    <property type="entry name" value="Flavoprotein-like_sf"/>
</dbReference>
<feature type="domain" description="NADPH-dependent FMN reductase-like" evidence="1">
    <location>
        <begin position="4"/>
        <end position="140"/>
    </location>
</feature>
<reference evidence="2" key="1">
    <citation type="submission" date="2024-01" db="EMBL/GenBank/DDBJ databases">
        <title>Bank of Algae and Cyanobacteria of the Azores (BACA) strain genomes.</title>
        <authorList>
            <person name="Luz R."/>
            <person name="Cordeiro R."/>
            <person name="Fonseca A."/>
            <person name="Goncalves V."/>
        </authorList>
    </citation>
    <scope>NUCLEOTIDE SEQUENCE</scope>
    <source>
        <strain evidence="2">BACA0141</strain>
    </source>
</reference>
<comment type="caution">
    <text evidence="2">The sequence shown here is derived from an EMBL/GenBank/DDBJ whole genome shotgun (WGS) entry which is preliminary data.</text>
</comment>
<evidence type="ECO:0000259" key="1">
    <source>
        <dbReference type="Pfam" id="PF03358"/>
    </source>
</evidence>
<dbReference type="GO" id="GO:0016491">
    <property type="term" value="F:oxidoreductase activity"/>
    <property type="evidence" value="ECO:0007669"/>
    <property type="project" value="UniProtKB-KW"/>
</dbReference>
<dbReference type="GO" id="GO:0005829">
    <property type="term" value="C:cytosol"/>
    <property type="evidence" value="ECO:0007669"/>
    <property type="project" value="TreeGrafter"/>
</dbReference>
<sequence length="186" mass="20002">MTLEILAISGSLRSKSSNMAILQAVMEIAPETMHISIYDGMGNLPHFNPDLDGDEVLAPVLDWRSQLQNSDGVIFCTPEYAHGVPGVLKNALDWIVSSGEFMYKPTAVISASPSLDGGDKANASLVQTLKVMMAEIPEGLVLCIPAVSAKFTPQRELVDPATKASLLSLLYTLTISIAQIRDRTNS</sequence>
<dbReference type="SUPFAM" id="SSF52218">
    <property type="entry name" value="Flavoproteins"/>
    <property type="match status" value="1"/>
</dbReference>
<dbReference type="Gene3D" id="3.40.50.360">
    <property type="match status" value="1"/>
</dbReference>
<dbReference type="PANTHER" id="PTHR30543:SF21">
    <property type="entry name" value="NAD(P)H-DEPENDENT FMN REDUCTASE LOT6"/>
    <property type="match status" value="1"/>
</dbReference>
<dbReference type="AlphaFoldDB" id="A0AAW9PTG0"/>
<dbReference type="EC" id="1.-.-.-" evidence="2"/>